<proteinExistence type="predicted"/>
<dbReference type="AlphaFoldDB" id="A0A6C0AMU2"/>
<dbReference type="InterPro" id="IPR019835">
    <property type="entry name" value="SWIB_domain"/>
</dbReference>
<dbReference type="CDD" id="cd10567">
    <property type="entry name" value="SWIB-MDM2_like"/>
    <property type="match status" value="1"/>
</dbReference>
<evidence type="ECO:0000256" key="1">
    <source>
        <dbReference type="SAM" id="MobiDB-lite"/>
    </source>
</evidence>
<evidence type="ECO:0000313" key="3">
    <source>
        <dbReference type="EMBL" id="QHS80681.1"/>
    </source>
</evidence>
<feature type="compositionally biased region" description="Low complexity" evidence="1">
    <location>
        <begin position="1"/>
        <end position="13"/>
    </location>
</feature>
<sequence>MSKLVTSKTATKTTRSKTTPKPKEVVVEEPVIIETPAVEEPVVVETPVVEETTEVDSMKQRFERLIKTKQDLMIELKREVQELKKMQRDHELALKEASKRSRKKRVRDENSTRKPSGFASPVVVSDELYSFLESFGVKKGDPIARTDVTRYVTTYIKDKDLQNPENRREIVPDTVLDRLFGPAMEHKDPNDATSPLVYTYLKLQRYLSQHFPKKATV</sequence>
<dbReference type="PANTHER" id="PTHR13844">
    <property type="entry name" value="SWI/SNF-RELATED MATRIX-ASSOCIATED ACTIN-DEPENDENT REGULATOR OF CHROMATIN SUBFAMILY D"/>
    <property type="match status" value="1"/>
</dbReference>
<dbReference type="EMBL" id="MN740716">
    <property type="protein sequence ID" value="QHS80681.1"/>
    <property type="molecule type" value="Genomic_DNA"/>
</dbReference>
<reference evidence="3" key="1">
    <citation type="journal article" date="2020" name="Nature">
        <title>Giant virus diversity and host interactions through global metagenomics.</title>
        <authorList>
            <person name="Schulz F."/>
            <person name="Roux S."/>
            <person name="Paez-Espino D."/>
            <person name="Jungbluth S."/>
            <person name="Walsh D.A."/>
            <person name="Denef V.J."/>
            <person name="McMahon K.D."/>
            <person name="Konstantinidis K.T."/>
            <person name="Eloe-Fadrosh E.A."/>
            <person name="Kyrpides N.C."/>
            <person name="Woyke T."/>
        </authorList>
    </citation>
    <scope>NUCLEOTIDE SEQUENCE</scope>
    <source>
        <strain evidence="3">GVMAG-S-1091796-13</strain>
    </source>
</reference>
<organism evidence="3">
    <name type="scientific">viral metagenome</name>
    <dbReference type="NCBI Taxonomy" id="1070528"/>
    <lineage>
        <taxon>unclassified sequences</taxon>
        <taxon>metagenomes</taxon>
        <taxon>organismal metagenomes</taxon>
    </lineage>
</organism>
<dbReference type="PROSITE" id="PS51925">
    <property type="entry name" value="SWIB_MDM2"/>
    <property type="match status" value="1"/>
</dbReference>
<feature type="region of interest" description="Disordered" evidence="1">
    <location>
        <begin position="91"/>
        <end position="117"/>
    </location>
</feature>
<dbReference type="SUPFAM" id="SSF47592">
    <property type="entry name" value="SWIB/MDM2 domain"/>
    <property type="match status" value="1"/>
</dbReference>
<dbReference type="InterPro" id="IPR036885">
    <property type="entry name" value="SWIB_MDM2_dom_sf"/>
</dbReference>
<feature type="domain" description="DM2" evidence="2">
    <location>
        <begin position="117"/>
        <end position="213"/>
    </location>
</feature>
<name>A0A6C0AMU2_9ZZZZ</name>
<dbReference type="Gene3D" id="1.10.245.10">
    <property type="entry name" value="SWIB/MDM2 domain"/>
    <property type="match status" value="1"/>
</dbReference>
<evidence type="ECO:0000259" key="2">
    <source>
        <dbReference type="PROSITE" id="PS51925"/>
    </source>
</evidence>
<accession>A0A6C0AMU2</accession>
<feature type="region of interest" description="Disordered" evidence="1">
    <location>
        <begin position="1"/>
        <end position="23"/>
    </location>
</feature>
<dbReference type="SMART" id="SM00151">
    <property type="entry name" value="SWIB"/>
    <property type="match status" value="1"/>
</dbReference>
<protein>
    <recommendedName>
        <fullName evidence="2">DM2 domain-containing protein</fullName>
    </recommendedName>
</protein>
<dbReference type="Pfam" id="PF02201">
    <property type="entry name" value="SWIB"/>
    <property type="match status" value="1"/>
</dbReference>
<dbReference type="InterPro" id="IPR003121">
    <property type="entry name" value="SWIB_MDM2_domain"/>
</dbReference>